<dbReference type="InterPro" id="IPR009003">
    <property type="entry name" value="Peptidase_S1_PA"/>
</dbReference>
<dbReference type="SUPFAM" id="SSF50494">
    <property type="entry name" value="Trypsin-like serine proteases"/>
    <property type="match status" value="1"/>
</dbReference>
<dbReference type="Gene3D" id="2.40.10.120">
    <property type="match status" value="1"/>
</dbReference>
<dbReference type="OrthoDB" id="212300at2"/>
<protein>
    <submittedName>
        <fullName evidence="1">Trypsin-like peptidase domain-containing protein</fullName>
    </submittedName>
</protein>
<proteinExistence type="predicted"/>
<gene>
    <name evidence="1" type="ORF">FDP22_12670</name>
</gene>
<dbReference type="AlphaFoldDB" id="A0A5B8FHL0"/>
<sequence>MISTLPGMWRSKIHHRFISRPAIGNLVSHRDVLGHPYFVARWTQDPWRLTLPNNRSSKAVANWAPEESFVLDFVHSTSECPDDTKRFYFRQLCKKGEIEMRTPEAMEHDRSRKPSLADQLNHTVVRITSGKTIDYMPQSSGTGFFYGMKIDNIVIALIITNKHVISDALWLRFDFARMNEQKRRVLEPSRPYTLPISDAILFPHPDPDVDIVGIALNPMKEHLLKDGYNIAERLLSAENFPPVYLIPQIQASQPVLMSGFPNSLRDEANNLPILRRGILSTNLSTNYKGKQNIVVDIAVYPGSSGSPIFAYFDQLRPSKEFSIALFESPIAYLIGILHSGPTTNARGRLVTAPAPTEYPRTETTIMMHLGYAAKAHLIEDLRPQIEQRIKDEGAASPS</sequence>
<reference evidence="1 2" key="1">
    <citation type="submission" date="2019-06" db="EMBL/GenBank/DDBJ databases">
        <title>Genome sequence of Rhodobacteraceae bacterium D4M1.</title>
        <authorList>
            <person name="Cao J."/>
        </authorList>
    </citation>
    <scope>NUCLEOTIDE SEQUENCE [LARGE SCALE GENOMIC DNA]</scope>
    <source>
        <strain evidence="1 2">D4M1</strain>
    </source>
</reference>
<evidence type="ECO:0000313" key="1">
    <source>
        <dbReference type="EMBL" id="QDL92561.1"/>
    </source>
</evidence>
<evidence type="ECO:0000313" key="2">
    <source>
        <dbReference type="Proteomes" id="UP000305888"/>
    </source>
</evidence>
<organism evidence="1 2">
    <name type="scientific">Paroceanicella profunda</name>
    <dbReference type="NCBI Taxonomy" id="2579971"/>
    <lineage>
        <taxon>Bacteria</taxon>
        <taxon>Pseudomonadati</taxon>
        <taxon>Pseudomonadota</taxon>
        <taxon>Alphaproteobacteria</taxon>
        <taxon>Rhodobacterales</taxon>
        <taxon>Paracoccaceae</taxon>
        <taxon>Paroceanicella</taxon>
    </lineage>
</organism>
<dbReference type="EMBL" id="CP040818">
    <property type="protein sequence ID" value="QDL92561.1"/>
    <property type="molecule type" value="Genomic_DNA"/>
</dbReference>
<accession>A0A5B8FHL0</accession>
<dbReference type="KEGG" id="ppru:FDP22_12670"/>
<dbReference type="Proteomes" id="UP000305888">
    <property type="component" value="Chromosome"/>
</dbReference>
<dbReference type="Pfam" id="PF13365">
    <property type="entry name" value="Trypsin_2"/>
    <property type="match status" value="1"/>
</dbReference>
<keyword evidence="2" id="KW-1185">Reference proteome</keyword>
<name>A0A5B8FHL0_9RHOB</name>